<sequence length="256" mass="29083">MWNKNLCGADERMDLEDPLLSWFSDRSGNDCFRLLLTLDFGVGSRHCAIGRPDLVPALENDEAGDLREELLPFAGLPSWDSVGTPPPMETTGADRLYKPKAAADTFEYGISRPHVLLNAIRIRHNARNTADDPIMPPGARRRILNVERRRRKQSADVAHLLRFKLPLDLCGYTRRRPAALSEFPLVIGWRLPLKKRRDCHFPGVFRRPRLVAANRGGYAPRFPNKLHPHALHAPAVQEIFWQRIGCQLVHGLLDLQ</sequence>
<reference evidence="1 2" key="1">
    <citation type="journal article" name="Sci. Rep.">
        <title>Genome-scale phylogenetic analyses confirm Olpidium as the closest living zoosporic fungus to the non-flagellated, terrestrial fungi.</title>
        <authorList>
            <person name="Chang Y."/>
            <person name="Rochon D."/>
            <person name="Sekimoto S."/>
            <person name="Wang Y."/>
            <person name="Chovatia M."/>
            <person name="Sandor L."/>
            <person name="Salamov A."/>
            <person name="Grigoriev I.V."/>
            <person name="Stajich J.E."/>
            <person name="Spatafora J.W."/>
        </authorList>
    </citation>
    <scope>NUCLEOTIDE SEQUENCE [LARGE SCALE GENOMIC DNA]</scope>
    <source>
        <strain evidence="1">S191</strain>
    </source>
</reference>
<keyword evidence="2" id="KW-1185">Reference proteome</keyword>
<dbReference type="AlphaFoldDB" id="A0A8H7ZMY7"/>
<gene>
    <name evidence="1" type="ORF">BJ554DRAFT_4240</name>
</gene>
<evidence type="ECO:0000313" key="1">
    <source>
        <dbReference type="EMBL" id="KAG5456115.1"/>
    </source>
</evidence>
<accession>A0A8H7ZMY7</accession>
<name>A0A8H7ZMY7_9FUNG</name>
<dbReference type="EMBL" id="JAEFCI010012263">
    <property type="protein sequence ID" value="KAG5456115.1"/>
    <property type="molecule type" value="Genomic_DNA"/>
</dbReference>
<proteinExistence type="predicted"/>
<evidence type="ECO:0000313" key="2">
    <source>
        <dbReference type="Proteomes" id="UP000673691"/>
    </source>
</evidence>
<protein>
    <submittedName>
        <fullName evidence="1">Uncharacterized protein</fullName>
    </submittedName>
</protein>
<comment type="caution">
    <text evidence="1">The sequence shown here is derived from an EMBL/GenBank/DDBJ whole genome shotgun (WGS) entry which is preliminary data.</text>
</comment>
<organism evidence="1 2">
    <name type="scientific">Olpidium bornovanus</name>
    <dbReference type="NCBI Taxonomy" id="278681"/>
    <lineage>
        <taxon>Eukaryota</taxon>
        <taxon>Fungi</taxon>
        <taxon>Fungi incertae sedis</taxon>
        <taxon>Olpidiomycota</taxon>
        <taxon>Olpidiomycotina</taxon>
        <taxon>Olpidiomycetes</taxon>
        <taxon>Olpidiales</taxon>
        <taxon>Olpidiaceae</taxon>
        <taxon>Olpidium</taxon>
    </lineage>
</organism>
<dbReference type="Proteomes" id="UP000673691">
    <property type="component" value="Unassembled WGS sequence"/>
</dbReference>